<proteinExistence type="inferred from homology"/>
<evidence type="ECO:0000256" key="5">
    <source>
        <dbReference type="ARBA" id="ARBA00023210"/>
    </source>
</evidence>
<evidence type="ECO:0000313" key="7">
    <source>
        <dbReference type="EMBL" id="MBB1260614.1"/>
    </source>
</evidence>
<evidence type="ECO:0000256" key="6">
    <source>
        <dbReference type="ARBA" id="ARBA00023306"/>
    </source>
</evidence>
<keyword evidence="3 8" id="KW-0132">Cell division</keyword>
<evidence type="ECO:0000256" key="2">
    <source>
        <dbReference type="ARBA" id="ARBA00009323"/>
    </source>
</evidence>
<dbReference type="AlphaFoldDB" id="A0A5P0YV83"/>
<keyword evidence="5" id="KW-0717">Septation</keyword>
<comment type="subcellular location">
    <subcellularLocation>
        <location evidence="1">Cell septum</location>
    </subcellularLocation>
</comment>
<dbReference type="Pfam" id="PF04686">
    <property type="entry name" value="SsgA"/>
    <property type="match status" value="1"/>
</dbReference>
<accession>A0A5P0YV83</accession>
<evidence type="ECO:0000313" key="9">
    <source>
        <dbReference type="Proteomes" id="UP000320857"/>
    </source>
</evidence>
<keyword evidence="4" id="KW-0749">Sporulation</keyword>
<dbReference type="Proteomes" id="UP000517765">
    <property type="component" value="Unassembled WGS sequence"/>
</dbReference>
<comment type="caution">
    <text evidence="8">The sequence shown here is derived from an EMBL/GenBank/DDBJ whole genome shotgun (WGS) entry which is preliminary data.</text>
</comment>
<protein>
    <submittedName>
        <fullName evidence="8">SsgA family sporulation/cell division regulator</fullName>
    </submittedName>
</protein>
<evidence type="ECO:0000256" key="4">
    <source>
        <dbReference type="ARBA" id="ARBA00022969"/>
    </source>
</evidence>
<keyword evidence="9" id="KW-1185">Reference proteome</keyword>
<evidence type="ECO:0000256" key="3">
    <source>
        <dbReference type="ARBA" id="ARBA00022618"/>
    </source>
</evidence>
<dbReference type="Gene3D" id="2.30.31.20">
    <property type="entry name" value="Sporulation-specific cell division protein SsgB"/>
    <property type="match status" value="1"/>
</dbReference>
<dbReference type="GO" id="GO:0030435">
    <property type="term" value="P:sporulation resulting in formation of a cellular spore"/>
    <property type="evidence" value="ECO:0007669"/>
    <property type="project" value="UniProtKB-KW"/>
</dbReference>
<dbReference type="InterPro" id="IPR038658">
    <property type="entry name" value="SsgB_sf"/>
</dbReference>
<evidence type="ECO:0000256" key="1">
    <source>
        <dbReference type="ARBA" id="ARBA00004431"/>
    </source>
</evidence>
<gene>
    <name evidence="8" type="ORF">FNX44_010960</name>
    <name evidence="7" type="ORF">H3147_17535</name>
</gene>
<dbReference type="GO" id="GO:0000917">
    <property type="term" value="P:division septum assembly"/>
    <property type="evidence" value="ECO:0007669"/>
    <property type="project" value="UniProtKB-KW"/>
</dbReference>
<dbReference type="RefSeq" id="WP_143647847.1">
    <property type="nucleotide sequence ID" value="NZ_JABJXA010000108.1"/>
</dbReference>
<sequence>MPNTITHRVRAQIVADASQPFTARLRYDAADPHAVRAVFPAGISLDGTETTWAFARDLLTDGRLAPAGAGAVRVWPGAPGEVMLELGAPEGVAIVALDAADVAAFVEAAHAVVPPGEELGRLDFDEALAGLLRNA</sequence>
<name>A0A5P0YV83_9ACTN</name>
<dbReference type="Proteomes" id="UP000320857">
    <property type="component" value="Unassembled WGS sequence"/>
</dbReference>
<reference evidence="8 9" key="1">
    <citation type="submission" date="2019-10" db="EMBL/GenBank/DDBJ databases">
        <title>Streptomyces sp. nov., a novel actinobacterium isolated from alkaline environment.</title>
        <authorList>
            <person name="Golinska P."/>
        </authorList>
    </citation>
    <scope>NUCLEOTIDE SEQUENCE [LARGE SCALE GENOMIC DNA]</scope>
    <source>
        <strain evidence="8 9">OF1</strain>
    </source>
</reference>
<reference evidence="10" key="2">
    <citation type="submission" date="2020-05" db="EMBL/GenBank/DDBJ databases">
        <title>Classification of alakaliphilic streptomycetes isolated from an alkaline soil next to Lonar Crater, India and a proposal for the recognition of Streptomyces alkaliterrae sp. nov.</title>
        <authorList>
            <person name="Golinska P."/>
        </authorList>
    </citation>
    <scope>NUCLEOTIDE SEQUENCE [LARGE SCALE GENOMIC DNA]</scope>
    <source>
        <strain evidence="10">OF8</strain>
    </source>
</reference>
<dbReference type="GO" id="GO:0030428">
    <property type="term" value="C:cell septum"/>
    <property type="evidence" value="ECO:0007669"/>
    <property type="project" value="UniProtKB-SubCell"/>
</dbReference>
<organism evidence="8 9">
    <name type="scientific">Streptomyces alkaliterrae</name>
    <dbReference type="NCBI Taxonomy" id="2213162"/>
    <lineage>
        <taxon>Bacteria</taxon>
        <taxon>Bacillati</taxon>
        <taxon>Actinomycetota</taxon>
        <taxon>Actinomycetes</taxon>
        <taxon>Kitasatosporales</taxon>
        <taxon>Streptomycetaceae</taxon>
        <taxon>Streptomyces</taxon>
    </lineage>
</organism>
<evidence type="ECO:0000313" key="10">
    <source>
        <dbReference type="Proteomes" id="UP000517765"/>
    </source>
</evidence>
<evidence type="ECO:0000313" key="8">
    <source>
        <dbReference type="EMBL" id="MQS02389.1"/>
    </source>
</evidence>
<dbReference type="EMBL" id="JABJXA010000108">
    <property type="protein sequence ID" value="MBB1260614.1"/>
    <property type="molecule type" value="Genomic_DNA"/>
</dbReference>
<dbReference type="InterPro" id="IPR006776">
    <property type="entry name" value="SsgB"/>
</dbReference>
<dbReference type="EMBL" id="VJYK02000087">
    <property type="protein sequence ID" value="MQS02389.1"/>
    <property type="molecule type" value="Genomic_DNA"/>
</dbReference>
<dbReference type="OrthoDB" id="3853096at2"/>
<reference evidence="7" key="3">
    <citation type="journal article" name="Syst. Appl. Microbiol.">
        <title>Streptomyces alkaliterrae sp. nov., isolated from an alkaline soil, and emended descriptions of Streptomyces alkaliphilus, Streptomyces calidiresistens and Streptomyces durbertensis.</title>
        <authorList>
            <person name="Swiecimska M."/>
            <person name="Golinska P."/>
            <person name="Nouioui I."/>
            <person name="Wypij M."/>
            <person name="Rai M."/>
            <person name="Sangal V."/>
            <person name="Goodfellow M."/>
        </authorList>
    </citation>
    <scope>NUCLEOTIDE SEQUENCE</scope>
    <source>
        <strain evidence="7">OF8</strain>
    </source>
</reference>
<comment type="similarity">
    <text evidence="2">Belongs to the SsgA family.</text>
</comment>
<keyword evidence="6" id="KW-0131">Cell cycle</keyword>